<keyword evidence="1" id="KW-1133">Transmembrane helix</keyword>
<proteinExistence type="predicted"/>
<dbReference type="RefSeq" id="WP_180702211.1">
    <property type="nucleotide sequence ID" value="NZ_CAOWGD010000026.1"/>
</dbReference>
<dbReference type="GeneID" id="82206137"/>
<keyword evidence="1" id="KW-0472">Membrane</keyword>
<dbReference type="AlphaFoldDB" id="A0A1V1I376"/>
<gene>
    <name evidence="2" type="ORF">CRIB_2109</name>
</gene>
<sequence>MFERKEPFQWKTPILILTGILVLSGGIYVGIKTRKVEEKPAFNNEIINEENEKTKDSFELSENCEIWLYNRSEEGSLINSEPSMIGIVPEELLDKTKEEIRTYLSEKYPDKEIDSITQHEIVLSEKAPLNDVSRSNKYSLEVEDGFIGLYKYDINGKRELIENTEIKLDSLPQSVQEEIQKGVVVDTQDDAYSRLESFGS</sequence>
<name>A0A1V1I376_9FIRM</name>
<evidence type="ECO:0000313" key="3">
    <source>
        <dbReference type="Proteomes" id="UP000245622"/>
    </source>
</evidence>
<accession>A0A1V1I376</accession>
<dbReference type="EMBL" id="LN555523">
    <property type="protein sequence ID" value="CED94712.1"/>
    <property type="molecule type" value="Genomic_DNA"/>
</dbReference>
<evidence type="ECO:0000313" key="2">
    <source>
        <dbReference type="EMBL" id="CED94712.1"/>
    </source>
</evidence>
<evidence type="ECO:0000256" key="1">
    <source>
        <dbReference type="SAM" id="Phobius"/>
    </source>
</evidence>
<keyword evidence="1" id="KW-0812">Transmembrane</keyword>
<reference evidence="2 3" key="1">
    <citation type="submission" date="2014-04" db="EMBL/GenBank/DDBJ databases">
        <authorList>
            <person name="Hornung B.V."/>
        </authorList>
    </citation>
    <scope>NUCLEOTIDE SEQUENCE [LARGE SCALE GENOMIC DNA]</scope>
    <source>
        <strain evidence="2 3">CRIB</strain>
    </source>
</reference>
<organism evidence="2 3">
    <name type="scientific">Romboutsia ilealis</name>
    <dbReference type="NCBI Taxonomy" id="1115758"/>
    <lineage>
        <taxon>Bacteria</taxon>
        <taxon>Bacillati</taxon>
        <taxon>Bacillota</taxon>
        <taxon>Clostridia</taxon>
        <taxon>Peptostreptococcales</taxon>
        <taxon>Peptostreptococcaceae</taxon>
        <taxon>Romboutsia</taxon>
    </lineage>
</organism>
<evidence type="ECO:0008006" key="4">
    <source>
        <dbReference type="Google" id="ProtNLM"/>
    </source>
</evidence>
<dbReference type="Proteomes" id="UP000245622">
    <property type="component" value="Chromosome 1"/>
</dbReference>
<dbReference type="KEGG" id="ril:CRIB_2109"/>
<protein>
    <recommendedName>
        <fullName evidence="4">Bypass of forespore C C-terminal domain-containing protein</fullName>
    </recommendedName>
</protein>
<keyword evidence="3" id="KW-1185">Reference proteome</keyword>
<feature type="transmembrane region" description="Helical" evidence="1">
    <location>
        <begin position="12"/>
        <end position="31"/>
    </location>
</feature>